<dbReference type="Pfam" id="PF01925">
    <property type="entry name" value="TauE"/>
    <property type="match status" value="1"/>
</dbReference>
<accession>A0ABP6RQX7</accession>
<keyword evidence="6" id="KW-1003">Cell membrane</keyword>
<reference evidence="8" key="1">
    <citation type="journal article" date="2019" name="Int. J. Syst. Evol. Microbiol.">
        <title>The Global Catalogue of Microorganisms (GCM) 10K type strain sequencing project: providing services to taxonomists for standard genome sequencing and annotation.</title>
        <authorList>
            <consortium name="The Broad Institute Genomics Platform"/>
            <consortium name="The Broad Institute Genome Sequencing Center for Infectious Disease"/>
            <person name="Wu L."/>
            <person name="Ma J."/>
        </authorList>
    </citation>
    <scope>NUCLEOTIDE SEQUENCE [LARGE SCALE GENOMIC DNA]</scope>
    <source>
        <strain evidence="8">JCM 9687</strain>
    </source>
</reference>
<feature type="transmembrane region" description="Helical" evidence="6">
    <location>
        <begin position="213"/>
        <end position="234"/>
    </location>
</feature>
<feature type="transmembrane region" description="Helical" evidence="6">
    <location>
        <begin position="112"/>
        <end position="130"/>
    </location>
</feature>
<feature type="transmembrane region" description="Helical" evidence="6">
    <location>
        <begin position="268"/>
        <end position="290"/>
    </location>
</feature>
<evidence type="ECO:0000256" key="1">
    <source>
        <dbReference type="ARBA" id="ARBA00004141"/>
    </source>
</evidence>
<keyword evidence="5 6" id="KW-0472">Membrane</keyword>
<comment type="similarity">
    <text evidence="2 6">Belongs to the 4-toluene sulfonate uptake permease (TSUP) (TC 2.A.102) family.</text>
</comment>
<feature type="transmembrane region" description="Helical" evidence="6">
    <location>
        <begin position="241"/>
        <end position="262"/>
    </location>
</feature>
<dbReference type="InterPro" id="IPR002781">
    <property type="entry name" value="TM_pro_TauE-like"/>
</dbReference>
<dbReference type="Proteomes" id="UP001500483">
    <property type="component" value="Unassembled WGS sequence"/>
</dbReference>
<evidence type="ECO:0000256" key="5">
    <source>
        <dbReference type="ARBA" id="ARBA00023136"/>
    </source>
</evidence>
<feature type="transmembrane region" description="Helical" evidence="6">
    <location>
        <begin position="190"/>
        <end position="207"/>
    </location>
</feature>
<comment type="subcellular location">
    <subcellularLocation>
        <location evidence="6">Cell membrane</location>
        <topology evidence="6">Multi-pass membrane protein</topology>
    </subcellularLocation>
    <subcellularLocation>
        <location evidence="1">Membrane</location>
        <topology evidence="1">Multi-pass membrane protein</topology>
    </subcellularLocation>
</comment>
<keyword evidence="8" id="KW-1185">Reference proteome</keyword>
<organism evidence="7 8">
    <name type="scientific">Saccharopolyspora gregorii</name>
    <dbReference type="NCBI Taxonomy" id="33914"/>
    <lineage>
        <taxon>Bacteria</taxon>
        <taxon>Bacillati</taxon>
        <taxon>Actinomycetota</taxon>
        <taxon>Actinomycetes</taxon>
        <taxon>Pseudonocardiales</taxon>
        <taxon>Pseudonocardiaceae</taxon>
        <taxon>Saccharopolyspora</taxon>
    </lineage>
</organism>
<comment type="caution">
    <text evidence="7">The sequence shown here is derived from an EMBL/GenBank/DDBJ whole genome shotgun (WGS) entry which is preliminary data.</text>
</comment>
<proteinExistence type="inferred from homology"/>
<keyword evidence="4 6" id="KW-1133">Transmembrane helix</keyword>
<feature type="transmembrane region" description="Helical" evidence="6">
    <location>
        <begin position="80"/>
        <end position="100"/>
    </location>
</feature>
<sequence length="308" mass="31648">MLAHATHGEIVQTFLIFALGGFIAQLVDGSLGMAYGVTSTTILLTAGLTPAVASASVHLAEIGTSAASGLSHWKFGNVDWRVVLILGVPGAVGAFLGATALSNLSTEAAEPWMSTILLVLGLYVLLRFALRPLRRKQLTGVSSKLLAPLGLVAGFVDATGGGGWGPVATPTLLSTGKVEPRKVVGSVDTSEFLIAVAASLGFILSLADEPLSWATVGALLIGGVIAAPLAAYLVRIVPMRLIGVGAGGLIVLTNARTLIKAFELPAPAVIYAVIVVAWVAALAFTVAQIVRDRREELPEEEASEPVGS</sequence>
<evidence type="ECO:0000256" key="6">
    <source>
        <dbReference type="RuleBase" id="RU363041"/>
    </source>
</evidence>
<dbReference type="EMBL" id="BAAAYK010000038">
    <property type="protein sequence ID" value="GAA3356256.1"/>
    <property type="molecule type" value="Genomic_DNA"/>
</dbReference>
<dbReference type="PANTHER" id="PTHR43701:SF12">
    <property type="entry name" value="MEMBRANE TRANSPORTER PROTEIN YTNM-RELATED"/>
    <property type="match status" value="1"/>
</dbReference>
<evidence type="ECO:0000256" key="4">
    <source>
        <dbReference type="ARBA" id="ARBA00022989"/>
    </source>
</evidence>
<feature type="transmembrane region" description="Helical" evidence="6">
    <location>
        <begin position="33"/>
        <end position="59"/>
    </location>
</feature>
<gene>
    <name evidence="7" type="ORF">GCM10020366_19610</name>
</gene>
<evidence type="ECO:0000313" key="8">
    <source>
        <dbReference type="Proteomes" id="UP001500483"/>
    </source>
</evidence>
<dbReference type="InterPro" id="IPR051598">
    <property type="entry name" value="TSUP/Inactive_protease-like"/>
</dbReference>
<evidence type="ECO:0000256" key="2">
    <source>
        <dbReference type="ARBA" id="ARBA00009142"/>
    </source>
</evidence>
<evidence type="ECO:0000313" key="7">
    <source>
        <dbReference type="EMBL" id="GAA3356256.1"/>
    </source>
</evidence>
<name>A0ABP6RQX7_9PSEU</name>
<dbReference type="PANTHER" id="PTHR43701">
    <property type="entry name" value="MEMBRANE TRANSPORTER PROTEIN MJ0441-RELATED"/>
    <property type="match status" value="1"/>
</dbReference>
<feature type="transmembrane region" description="Helical" evidence="6">
    <location>
        <begin position="7"/>
        <end position="27"/>
    </location>
</feature>
<protein>
    <recommendedName>
        <fullName evidence="6">Probable membrane transporter protein</fullName>
    </recommendedName>
</protein>
<keyword evidence="3 6" id="KW-0812">Transmembrane</keyword>
<evidence type="ECO:0000256" key="3">
    <source>
        <dbReference type="ARBA" id="ARBA00022692"/>
    </source>
</evidence>